<reference evidence="2 3" key="1">
    <citation type="submission" date="2016-03" db="EMBL/GenBank/DDBJ databases">
        <title>Niastella vici sp. nov., isolated from farmland soil.</title>
        <authorList>
            <person name="Chen L."/>
            <person name="Wang D."/>
            <person name="Yang S."/>
            <person name="Wang G."/>
        </authorList>
    </citation>
    <scope>NUCLEOTIDE SEQUENCE [LARGE SCALE GENOMIC DNA]</scope>
    <source>
        <strain evidence="2 3">DJ57</strain>
    </source>
</reference>
<dbReference type="InterPro" id="IPR011990">
    <property type="entry name" value="TPR-like_helical_dom_sf"/>
</dbReference>
<accession>A0A1V9G7G7</accession>
<gene>
    <name evidence="2" type="ORF">A3860_13060</name>
</gene>
<feature type="region of interest" description="Disordered" evidence="1">
    <location>
        <begin position="1"/>
        <end position="23"/>
    </location>
</feature>
<evidence type="ECO:0000256" key="1">
    <source>
        <dbReference type="SAM" id="MobiDB-lite"/>
    </source>
</evidence>
<dbReference type="Gene3D" id="1.25.40.10">
    <property type="entry name" value="Tetratricopeptide repeat domain"/>
    <property type="match status" value="1"/>
</dbReference>
<dbReference type="SUPFAM" id="SSF48452">
    <property type="entry name" value="TPR-like"/>
    <property type="match status" value="1"/>
</dbReference>
<sequence>MSFFNNHFNRSAAEPSQGAGVSPTPAEIFEWEFQSTIPRYHSKPGLNTGLKMRNKETNEVMTFAVAFPEQFETWKTIQSKPDRRGLIYSILDSIMGNDLQLWQIIERFTDDRYAPRALEIANAHANENDRYNANYWAALAKTNLVLTNYTEAETNAGNGLVLDAGNTRAKIILADVYHVTGKTEAAHALYNEVLQERLPRTGELSLSFAQLVGFDGNILPSPLYALDWLQQHPDTTDDTWNWANDEFYYSPHFRTQHAYYLLKQKEALKGFVKLFTLAKEMPWFKEAVINSWQLIHQLGMADNAPNEKAWLEEVMKSNKWDAEDAGQYKIEI</sequence>
<evidence type="ECO:0000313" key="3">
    <source>
        <dbReference type="Proteomes" id="UP000192796"/>
    </source>
</evidence>
<evidence type="ECO:0000313" key="2">
    <source>
        <dbReference type="EMBL" id="OQP66416.1"/>
    </source>
</evidence>
<protein>
    <recommendedName>
        <fullName evidence="4">Tetratricopeptide repeat protein</fullName>
    </recommendedName>
</protein>
<proteinExistence type="predicted"/>
<dbReference type="STRING" id="1703345.A3860_13060"/>
<comment type="caution">
    <text evidence="2">The sequence shown here is derived from an EMBL/GenBank/DDBJ whole genome shotgun (WGS) entry which is preliminary data.</text>
</comment>
<dbReference type="AlphaFoldDB" id="A0A1V9G7G7"/>
<dbReference type="EMBL" id="LVYD01000002">
    <property type="protein sequence ID" value="OQP66416.1"/>
    <property type="molecule type" value="Genomic_DNA"/>
</dbReference>
<dbReference type="Proteomes" id="UP000192796">
    <property type="component" value="Unassembled WGS sequence"/>
</dbReference>
<name>A0A1V9G7G7_9BACT</name>
<keyword evidence="3" id="KW-1185">Reference proteome</keyword>
<organism evidence="2 3">
    <name type="scientific">Niastella vici</name>
    <dbReference type="NCBI Taxonomy" id="1703345"/>
    <lineage>
        <taxon>Bacteria</taxon>
        <taxon>Pseudomonadati</taxon>
        <taxon>Bacteroidota</taxon>
        <taxon>Chitinophagia</taxon>
        <taxon>Chitinophagales</taxon>
        <taxon>Chitinophagaceae</taxon>
        <taxon>Niastella</taxon>
    </lineage>
</organism>
<evidence type="ECO:0008006" key="4">
    <source>
        <dbReference type="Google" id="ProtNLM"/>
    </source>
</evidence>